<keyword evidence="9 10" id="KW-0472">Membrane</keyword>
<proteinExistence type="inferred from homology"/>
<evidence type="ECO:0000256" key="3">
    <source>
        <dbReference type="ARBA" id="ARBA00022692"/>
    </source>
</evidence>
<comment type="subcellular location">
    <subcellularLocation>
        <location evidence="10">Cell membrane</location>
    </subcellularLocation>
    <subcellularLocation>
        <location evidence="1">Endomembrane system</location>
        <topology evidence="1">Multi-pass membrane protein</topology>
    </subcellularLocation>
</comment>
<keyword evidence="3 10" id="KW-0812">Transmembrane</keyword>
<accession>A0A0H5DP32</accession>
<dbReference type="GO" id="GO:0005524">
    <property type="term" value="F:ATP binding"/>
    <property type="evidence" value="ECO:0007669"/>
    <property type="project" value="UniProtKB-UniRule"/>
</dbReference>
<name>A0A0H5DP32_9BACT</name>
<dbReference type="PRINTS" id="PR00943">
    <property type="entry name" value="CUATPASE"/>
</dbReference>
<dbReference type="PROSITE" id="PS00154">
    <property type="entry name" value="ATPASE_E1_E2"/>
    <property type="match status" value="1"/>
</dbReference>
<reference evidence="13" key="1">
    <citation type="submission" date="2015-06" db="EMBL/GenBank/DDBJ databases">
        <authorList>
            <person name="Bertelli C."/>
        </authorList>
    </citation>
    <scope>NUCLEOTIDE SEQUENCE [LARGE SCALE GENOMIC DNA]</scope>
    <source>
        <strain evidence="13">CRIB-30</strain>
    </source>
</reference>
<dbReference type="Pfam" id="PF00122">
    <property type="entry name" value="E1-E2_ATPase"/>
    <property type="match status" value="1"/>
</dbReference>
<dbReference type="Gene3D" id="3.40.1110.10">
    <property type="entry name" value="Calcium-transporting ATPase, cytoplasmic domain N"/>
    <property type="match status" value="1"/>
</dbReference>
<dbReference type="Proteomes" id="UP000220251">
    <property type="component" value="Unassembled WGS sequence"/>
</dbReference>
<dbReference type="SUPFAM" id="SSF81653">
    <property type="entry name" value="Calcium ATPase, transduction domain A"/>
    <property type="match status" value="1"/>
</dbReference>
<feature type="transmembrane region" description="Helical" evidence="10">
    <location>
        <begin position="206"/>
        <end position="229"/>
    </location>
</feature>
<dbReference type="EC" id="3.6.3.-" evidence="12"/>
<dbReference type="InterPro" id="IPR006121">
    <property type="entry name" value="HMA_dom"/>
</dbReference>
<protein>
    <submittedName>
        <fullName evidence="12">Heavy metal translocating P-type ATPase</fullName>
        <ecNumber evidence="12">3.6.3.-</ecNumber>
    </submittedName>
</protein>
<dbReference type="GO" id="GO:0012505">
    <property type="term" value="C:endomembrane system"/>
    <property type="evidence" value="ECO:0007669"/>
    <property type="project" value="UniProtKB-SubCell"/>
</dbReference>
<dbReference type="InterPro" id="IPR036412">
    <property type="entry name" value="HAD-like_sf"/>
</dbReference>
<dbReference type="InterPro" id="IPR027256">
    <property type="entry name" value="P-typ_ATPase_IB"/>
</dbReference>
<dbReference type="InterPro" id="IPR018303">
    <property type="entry name" value="ATPase_P-typ_P_site"/>
</dbReference>
<dbReference type="GO" id="GO:0016887">
    <property type="term" value="F:ATP hydrolysis activity"/>
    <property type="evidence" value="ECO:0007669"/>
    <property type="project" value="InterPro"/>
</dbReference>
<keyword evidence="5 10" id="KW-0547">Nucleotide-binding</keyword>
<dbReference type="InterPro" id="IPR001757">
    <property type="entry name" value="P_typ_ATPase"/>
</dbReference>
<evidence type="ECO:0000256" key="1">
    <source>
        <dbReference type="ARBA" id="ARBA00004127"/>
    </source>
</evidence>
<dbReference type="NCBIfam" id="TIGR01494">
    <property type="entry name" value="ATPase_P-type"/>
    <property type="match status" value="1"/>
</dbReference>
<evidence type="ECO:0000256" key="10">
    <source>
        <dbReference type="RuleBase" id="RU362081"/>
    </source>
</evidence>
<dbReference type="PANTHER" id="PTHR43520">
    <property type="entry name" value="ATP7, ISOFORM B"/>
    <property type="match status" value="1"/>
</dbReference>
<evidence type="ECO:0000259" key="11">
    <source>
        <dbReference type="PROSITE" id="PS50846"/>
    </source>
</evidence>
<dbReference type="RefSeq" id="WP_098037952.1">
    <property type="nucleotide sequence ID" value="NZ_CWGJ01000011.1"/>
</dbReference>
<dbReference type="EMBL" id="CWGJ01000011">
    <property type="protein sequence ID" value="CRX38102.1"/>
    <property type="molecule type" value="Genomic_DNA"/>
</dbReference>
<dbReference type="PROSITE" id="PS01047">
    <property type="entry name" value="HMA_1"/>
    <property type="match status" value="1"/>
</dbReference>
<evidence type="ECO:0000256" key="5">
    <source>
        <dbReference type="ARBA" id="ARBA00022741"/>
    </source>
</evidence>
<comment type="similarity">
    <text evidence="2 10">Belongs to the cation transport ATPase (P-type) (TC 3.A.3) family. Type IB subfamily.</text>
</comment>
<dbReference type="PANTHER" id="PTHR43520:SF8">
    <property type="entry name" value="P-TYPE CU(+) TRANSPORTER"/>
    <property type="match status" value="1"/>
</dbReference>
<dbReference type="GO" id="GO:0055070">
    <property type="term" value="P:copper ion homeostasis"/>
    <property type="evidence" value="ECO:0007669"/>
    <property type="project" value="TreeGrafter"/>
</dbReference>
<dbReference type="Gene3D" id="3.40.50.1000">
    <property type="entry name" value="HAD superfamily/HAD-like"/>
    <property type="match status" value="1"/>
</dbReference>
<dbReference type="CDD" id="cd00371">
    <property type="entry name" value="HMA"/>
    <property type="match status" value="1"/>
</dbReference>
<dbReference type="InterPro" id="IPR023214">
    <property type="entry name" value="HAD_sf"/>
</dbReference>
<dbReference type="GO" id="GO:0005886">
    <property type="term" value="C:plasma membrane"/>
    <property type="evidence" value="ECO:0007669"/>
    <property type="project" value="UniProtKB-SubCell"/>
</dbReference>
<dbReference type="PRINTS" id="PR00119">
    <property type="entry name" value="CATATPASE"/>
</dbReference>
<sequence>MQTSVLQQTPSAAGSRCALCKAESVSELQEEGRSFCCPGCLAVYNILKAKGELAAAQDHPLTKAALRFGILSNHSLFGEKESEESDSSAEERLKLYIDLEGLWCPSCGEIIRLTLFNGPGVSKCVVDFATDLAFIEYNPLLTSKETLFGKIKELGYTPHVIEDSARKKASPALKIRMALASFLAINLMMLSSPIYVSYFVSDIEGFGYLFALLSLVFAAPAVVLALPLFLRCYHQLRFGIVGMEALVTVGVSTAFILSCINLIKGSYHIYFDSMAVVVALVLVGKAIESEAKFSAKESMMRLMRATPKRARKKFAEGEVRFVSIKEVAVGDILVAHVGEKIALDGLVLTGSGAVDESLMTGEARPVSKKEGSRLVGGTFLQAGNFEYRVLEVASRGTLQKLIDTIEDDLGKKLSEVKLIDRISELFVPFAFAVSLAAFAMGSLYSFEEGLERFLSVVLISCPCAIGIAIPIVESALLNALSAAGVLVRNRRALHLIGRESVFLFDKTGTVTEGKFEAVNGLEQFSTKELEVIKALASLSLHPLSLAIYRSINTLPATNVTAEELPGLGLAGHYEGARILMGSSELLRLKGVYTEDMQQENGLATTVWIAIEKEGQRTVRRVLLGDKVKKGMREFICGLKGLTTVLVSGDAEETVKSVAQECGFSSWKSRFNPLEKRMLVEELKEGGDVVAMMGDGINDAPALTSAHIGISVASASDIAISVSDILVTTEKSEALSFMRHLALSAQKIMRQNLFWAFFYNAIGMLLALFGLLNPLYAAFAMAISSLMCVLNAKRI</sequence>
<dbReference type="InterPro" id="IPR008250">
    <property type="entry name" value="ATPase_P-typ_transduc_dom_A_sf"/>
</dbReference>
<feature type="transmembrane region" description="Helical" evidence="10">
    <location>
        <begin position="425"/>
        <end position="446"/>
    </location>
</feature>
<evidence type="ECO:0000256" key="6">
    <source>
        <dbReference type="ARBA" id="ARBA00022840"/>
    </source>
</evidence>
<evidence type="ECO:0000256" key="2">
    <source>
        <dbReference type="ARBA" id="ARBA00006024"/>
    </source>
</evidence>
<evidence type="ECO:0000256" key="9">
    <source>
        <dbReference type="ARBA" id="ARBA00023136"/>
    </source>
</evidence>
<dbReference type="OrthoDB" id="9766480at2"/>
<feature type="transmembrane region" description="Helical" evidence="10">
    <location>
        <begin position="177"/>
        <end position="200"/>
    </location>
</feature>
<evidence type="ECO:0000256" key="8">
    <source>
        <dbReference type="ARBA" id="ARBA00022989"/>
    </source>
</evidence>
<dbReference type="PROSITE" id="PS50846">
    <property type="entry name" value="HMA_2"/>
    <property type="match status" value="1"/>
</dbReference>
<gene>
    <name evidence="12" type="primary">copA1</name>
    <name evidence="12" type="ORF">ELAC_0750</name>
</gene>
<evidence type="ECO:0000313" key="13">
    <source>
        <dbReference type="Proteomes" id="UP000220251"/>
    </source>
</evidence>
<keyword evidence="7" id="KW-1278">Translocase</keyword>
<evidence type="ECO:0000313" key="12">
    <source>
        <dbReference type="EMBL" id="CRX38102.1"/>
    </source>
</evidence>
<dbReference type="InterPro" id="IPR023299">
    <property type="entry name" value="ATPase_P-typ_cyto_dom_N"/>
</dbReference>
<evidence type="ECO:0000256" key="7">
    <source>
        <dbReference type="ARBA" id="ARBA00022967"/>
    </source>
</evidence>
<keyword evidence="6 10" id="KW-0067">ATP-binding</keyword>
<evidence type="ECO:0000256" key="4">
    <source>
        <dbReference type="ARBA" id="ARBA00022723"/>
    </source>
</evidence>
<keyword evidence="10" id="KW-1003">Cell membrane</keyword>
<feature type="transmembrane region" description="Helical" evidence="10">
    <location>
        <begin position="241"/>
        <end position="263"/>
    </location>
</feature>
<dbReference type="AlphaFoldDB" id="A0A0H5DP32"/>
<dbReference type="NCBIfam" id="TIGR01525">
    <property type="entry name" value="ATPase-IB_hvy"/>
    <property type="match status" value="1"/>
</dbReference>
<keyword evidence="12" id="KW-0378">Hydrolase</keyword>
<dbReference type="GO" id="GO:0043682">
    <property type="term" value="F:P-type divalent copper transporter activity"/>
    <property type="evidence" value="ECO:0007669"/>
    <property type="project" value="TreeGrafter"/>
</dbReference>
<feature type="transmembrane region" description="Helical" evidence="10">
    <location>
        <begin position="774"/>
        <end position="791"/>
    </location>
</feature>
<dbReference type="SUPFAM" id="SSF55008">
    <property type="entry name" value="HMA, heavy metal-associated domain"/>
    <property type="match status" value="1"/>
</dbReference>
<feature type="domain" description="HMA" evidence="11">
    <location>
        <begin position="93"/>
        <end position="159"/>
    </location>
</feature>
<dbReference type="InterPro" id="IPR036163">
    <property type="entry name" value="HMA_dom_sf"/>
</dbReference>
<dbReference type="GO" id="GO:0005507">
    <property type="term" value="F:copper ion binding"/>
    <property type="evidence" value="ECO:0007669"/>
    <property type="project" value="TreeGrafter"/>
</dbReference>
<feature type="transmembrane region" description="Helical" evidence="10">
    <location>
        <begin position="752"/>
        <end position="768"/>
    </location>
</feature>
<dbReference type="SUPFAM" id="SSF56784">
    <property type="entry name" value="HAD-like"/>
    <property type="match status" value="1"/>
</dbReference>
<keyword evidence="13" id="KW-1185">Reference proteome</keyword>
<dbReference type="InterPro" id="IPR059000">
    <property type="entry name" value="ATPase_P-type_domA"/>
</dbReference>
<keyword evidence="8 10" id="KW-1133">Transmembrane helix</keyword>
<organism evidence="12 13">
    <name type="scientific">Estrella lausannensis</name>
    <dbReference type="NCBI Taxonomy" id="483423"/>
    <lineage>
        <taxon>Bacteria</taxon>
        <taxon>Pseudomonadati</taxon>
        <taxon>Chlamydiota</taxon>
        <taxon>Chlamydiia</taxon>
        <taxon>Parachlamydiales</taxon>
        <taxon>Candidatus Criblamydiaceae</taxon>
        <taxon>Estrella</taxon>
    </lineage>
</organism>
<keyword evidence="4 10" id="KW-0479">Metal-binding</keyword>
<dbReference type="Gene3D" id="3.30.70.100">
    <property type="match status" value="1"/>
</dbReference>
<dbReference type="InterPro" id="IPR017969">
    <property type="entry name" value="Heavy-metal-associated_CS"/>
</dbReference>
<dbReference type="Pfam" id="PF00702">
    <property type="entry name" value="Hydrolase"/>
    <property type="match status" value="1"/>
</dbReference>
<dbReference type="Gene3D" id="2.70.150.10">
    <property type="entry name" value="Calcium-transporting ATPase, cytoplasmic transduction domain A"/>
    <property type="match status" value="1"/>
</dbReference>